<evidence type="ECO:0000313" key="3">
    <source>
        <dbReference type="EMBL" id="GAA3721084.1"/>
    </source>
</evidence>
<sequence length="775" mass="79642">MTDTRYNTGNPVGSADPRDRDDNTKNLDELVNSTNSTSHPDRQGVPRKTWHGMEQDFQAAQDDKEVRYQRFLLSSGYVGTGVSGAIEDYIAGIRLTDLNQIIRADGELWRVSASATLPYTTTGAGMPEGGKFKTVGDGVLRQELAAAGGAALVGGALQLVDNVADLVTADWLKMGEIVSTNSYHGGYAATVPGPVGGCKYLIVPAGTGIADNCKFIDLLGSAGQAMALFDDNTVDVAQAGAQSSDSLGSQHAALQAALDCGAGHVVGGGRLYKTSEQLTIPSGVRLSAIDIDMSACAGGATGVSLSGDYGTAHAVTSGGTRGTRIITSLAAAQELQDGDVVRLQSSDIYDASNTNSKLGELNIVSEVDAGTGAITLKIPLQSTYITGFQIVKMTMAEGNKFYDVGVFSSGLLENTHTGILIKAASGCNVVNSAFNRLDNRAVAIQDSMYCKVKSSLFKETKAVGTGYGVSFIDATQDCSASDCSFEDVRHSLSTNNTSILGGIPRRILFKGNSVTSSARSSGGSMGGGDAIDTHGAAEEISIINNTVVGSTSYGINIECKSAVVKGNTIRECQAGGICIRNESDFDGDVVCSGNRIEDVATLGIYIYSGLRGTTAKYRSATISGNVIIRPGSMGIKVGYETGRVSGVSVVGNSIYSPASRGVLITDADDCVASSNIISNAPDFGVRVENSKGIAVSANAVSLADGAESAGIYVGGIGSSISVNGNVVTSLGAAAARGVQFSNTITDSMITNNIVAGTTGVQLGPGSGNISANNIE</sequence>
<feature type="compositionally biased region" description="Polar residues" evidence="1">
    <location>
        <begin position="1"/>
        <end position="11"/>
    </location>
</feature>
<organism evidence="3 4">
    <name type="scientific">Oceanisphaera sediminis</name>
    <dbReference type="NCBI Taxonomy" id="981381"/>
    <lineage>
        <taxon>Bacteria</taxon>
        <taxon>Pseudomonadati</taxon>
        <taxon>Pseudomonadota</taxon>
        <taxon>Gammaproteobacteria</taxon>
        <taxon>Aeromonadales</taxon>
        <taxon>Aeromonadaceae</taxon>
        <taxon>Oceanisphaera</taxon>
    </lineage>
</organism>
<evidence type="ECO:0000259" key="2">
    <source>
        <dbReference type="Pfam" id="PF13229"/>
    </source>
</evidence>
<dbReference type="InterPro" id="IPR011050">
    <property type="entry name" value="Pectin_lyase_fold/virulence"/>
</dbReference>
<name>A0ABP7EN48_9GAMM</name>
<dbReference type="InterPro" id="IPR039448">
    <property type="entry name" value="Beta_helix"/>
</dbReference>
<gene>
    <name evidence="3" type="ORF">GCM10022421_31930</name>
</gene>
<dbReference type="SMART" id="SM00710">
    <property type="entry name" value="PbH1"/>
    <property type="match status" value="9"/>
</dbReference>
<feature type="compositionally biased region" description="Basic and acidic residues" evidence="1">
    <location>
        <begin position="16"/>
        <end position="28"/>
    </location>
</feature>
<dbReference type="RefSeq" id="WP_344965755.1">
    <property type="nucleotide sequence ID" value="NZ_BAABDS010000046.1"/>
</dbReference>
<proteinExistence type="predicted"/>
<dbReference type="Gene3D" id="2.160.20.10">
    <property type="entry name" value="Single-stranded right-handed beta-helix, Pectin lyase-like"/>
    <property type="match status" value="2"/>
</dbReference>
<dbReference type="EMBL" id="BAABDS010000046">
    <property type="protein sequence ID" value="GAA3721084.1"/>
    <property type="molecule type" value="Genomic_DNA"/>
</dbReference>
<feature type="domain" description="Right handed beta helix" evidence="2">
    <location>
        <begin position="471"/>
        <end position="651"/>
    </location>
</feature>
<dbReference type="SUPFAM" id="SSF51126">
    <property type="entry name" value="Pectin lyase-like"/>
    <property type="match status" value="2"/>
</dbReference>
<keyword evidence="4" id="KW-1185">Reference proteome</keyword>
<dbReference type="Proteomes" id="UP001501479">
    <property type="component" value="Unassembled WGS sequence"/>
</dbReference>
<comment type="caution">
    <text evidence="3">The sequence shown here is derived from an EMBL/GenBank/DDBJ whole genome shotgun (WGS) entry which is preliminary data.</text>
</comment>
<protein>
    <recommendedName>
        <fullName evidence="2">Right handed beta helix domain-containing protein</fullName>
    </recommendedName>
</protein>
<feature type="region of interest" description="Disordered" evidence="1">
    <location>
        <begin position="1"/>
        <end position="47"/>
    </location>
</feature>
<dbReference type="InterPro" id="IPR006626">
    <property type="entry name" value="PbH1"/>
</dbReference>
<accession>A0ABP7EN48</accession>
<dbReference type="InterPro" id="IPR012334">
    <property type="entry name" value="Pectin_lyas_fold"/>
</dbReference>
<evidence type="ECO:0000256" key="1">
    <source>
        <dbReference type="SAM" id="MobiDB-lite"/>
    </source>
</evidence>
<dbReference type="Pfam" id="PF13229">
    <property type="entry name" value="Beta_helix"/>
    <property type="match status" value="1"/>
</dbReference>
<reference evidence="4" key="1">
    <citation type="journal article" date="2019" name="Int. J. Syst. Evol. Microbiol.">
        <title>The Global Catalogue of Microorganisms (GCM) 10K type strain sequencing project: providing services to taxonomists for standard genome sequencing and annotation.</title>
        <authorList>
            <consortium name="The Broad Institute Genomics Platform"/>
            <consortium name="The Broad Institute Genome Sequencing Center for Infectious Disease"/>
            <person name="Wu L."/>
            <person name="Ma J."/>
        </authorList>
    </citation>
    <scope>NUCLEOTIDE SEQUENCE [LARGE SCALE GENOMIC DNA]</scope>
    <source>
        <strain evidence="4">JCM 17329</strain>
    </source>
</reference>
<evidence type="ECO:0000313" key="4">
    <source>
        <dbReference type="Proteomes" id="UP001501479"/>
    </source>
</evidence>